<feature type="region of interest" description="Disordered" evidence="8">
    <location>
        <begin position="821"/>
        <end position="856"/>
    </location>
</feature>
<dbReference type="EMBL" id="BRYA01000181">
    <property type="protein sequence ID" value="GMI42752.1"/>
    <property type="molecule type" value="Genomic_DNA"/>
</dbReference>
<dbReference type="InterPro" id="IPR006585">
    <property type="entry name" value="FTP1"/>
</dbReference>
<dbReference type="Gene3D" id="2.60.120.260">
    <property type="entry name" value="Galactose-binding domain-like"/>
    <property type="match status" value="1"/>
</dbReference>
<feature type="compositionally biased region" description="Low complexity" evidence="8">
    <location>
        <begin position="1139"/>
        <end position="1148"/>
    </location>
</feature>
<feature type="region of interest" description="Disordered" evidence="8">
    <location>
        <begin position="76"/>
        <end position="126"/>
    </location>
</feature>
<feature type="compositionally biased region" description="Polar residues" evidence="8">
    <location>
        <begin position="1"/>
        <end position="21"/>
    </location>
</feature>
<dbReference type="InterPro" id="IPR008979">
    <property type="entry name" value="Galactose-bd-like_sf"/>
</dbReference>
<dbReference type="OrthoDB" id="192878at2759"/>
<dbReference type="InterPro" id="IPR051941">
    <property type="entry name" value="BG_Antigen-Binding_Lectin"/>
</dbReference>
<comment type="function">
    <text evidence="1">Acts as a defensive agent. Recognizes blood group fucosylated oligosaccharides including A, B, H and Lewis B-type antigens. Does not recognize Lewis A antigen and has low affinity for monovalent haptens.</text>
</comment>
<dbReference type="GO" id="GO:0010185">
    <property type="term" value="P:regulation of cellular defense response"/>
    <property type="evidence" value="ECO:0007669"/>
    <property type="project" value="UniProtKB-ARBA"/>
</dbReference>
<comment type="caution">
    <text evidence="10">The sequence shown here is derived from an EMBL/GenBank/DDBJ whole genome shotgun (WGS) entry which is preliminary data.</text>
</comment>
<evidence type="ECO:0000256" key="3">
    <source>
        <dbReference type="ARBA" id="ARBA00011233"/>
    </source>
</evidence>
<keyword evidence="5" id="KW-0430">Lectin</keyword>
<name>A0A9W7GDZ0_9STRA</name>
<dbReference type="PANTHER" id="PTHR45713">
    <property type="entry name" value="FTP DOMAIN-CONTAINING PROTEIN"/>
    <property type="match status" value="1"/>
</dbReference>
<evidence type="ECO:0000256" key="2">
    <source>
        <dbReference type="ARBA" id="ARBA00010147"/>
    </source>
</evidence>
<feature type="region of interest" description="Disordered" evidence="8">
    <location>
        <begin position="1129"/>
        <end position="1154"/>
    </location>
</feature>
<evidence type="ECO:0000256" key="7">
    <source>
        <dbReference type="ARBA" id="ARBA00023157"/>
    </source>
</evidence>
<comment type="similarity">
    <text evidence="2">Belongs to the fucolectin family.</text>
</comment>
<dbReference type="GO" id="GO:0046872">
    <property type="term" value="F:metal ion binding"/>
    <property type="evidence" value="ECO:0007669"/>
    <property type="project" value="UniProtKB-KW"/>
</dbReference>
<dbReference type="GO" id="GO:0042806">
    <property type="term" value="F:fucose binding"/>
    <property type="evidence" value="ECO:0007669"/>
    <property type="project" value="UniProtKB-ARBA"/>
</dbReference>
<dbReference type="SUPFAM" id="SSF49785">
    <property type="entry name" value="Galactose-binding domain-like"/>
    <property type="match status" value="1"/>
</dbReference>
<reference evidence="11" key="1">
    <citation type="journal article" date="2023" name="Commun. Biol.">
        <title>Genome analysis of Parmales, the sister group of diatoms, reveals the evolutionary specialization of diatoms from phago-mixotrophs to photoautotrophs.</title>
        <authorList>
            <person name="Ban H."/>
            <person name="Sato S."/>
            <person name="Yoshikawa S."/>
            <person name="Yamada K."/>
            <person name="Nakamura Y."/>
            <person name="Ichinomiya M."/>
            <person name="Sato N."/>
            <person name="Blanc-Mathieu R."/>
            <person name="Endo H."/>
            <person name="Kuwata A."/>
            <person name="Ogata H."/>
        </authorList>
    </citation>
    <scope>NUCLEOTIDE SEQUENCE [LARGE SCALE GENOMIC DNA]</scope>
</reference>
<evidence type="ECO:0000256" key="8">
    <source>
        <dbReference type="SAM" id="MobiDB-lite"/>
    </source>
</evidence>
<keyword evidence="6" id="KW-0106">Calcium</keyword>
<evidence type="ECO:0000313" key="10">
    <source>
        <dbReference type="EMBL" id="GMI42752.1"/>
    </source>
</evidence>
<feature type="compositionally biased region" description="Basic and acidic residues" evidence="8">
    <location>
        <begin position="1246"/>
        <end position="1266"/>
    </location>
</feature>
<evidence type="ECO:0000256" key="5">
    <source>
        <dbReference type="ARBA" id="ARBA00022734"/>
    </source>
</evidence>
<comment type="subunit">
    <text evidence="3">Homotrimer.</text>
</comment>
<feature type="region of interest" description="Disordered" evidence="8">
    <location>
        <begin position="1243"/>
        <end position="1266"/>
    </location>
</feature>
<keyword evidence="7" id="KW-1015">Disulfide bond</keyword>
<gene>
    <name evidence="10" type="ORF">TrCOL_g3806</name>
</gene>
<dbReference type="GO" id="GO:0001868">
    <property type="term" value="P:regulation of complement activation, lectin pathway"/>
    <property type="evidence" value="ECO:0007669"/>
    <property type="project" value="UniProtKB-ARBA"/>
</dbReference>
<accession>A0A9W7GDZ0</accession>
<proteinExistence type="inferred from homology"/>
<evidence type="ECO:0000313" key="11">
    <source>
        <dbReference type="Proteomes" id="UP001165065"/>
    </source>
</evidence>
<feature type="compositionally biased region" description="Basic residues" evidence="8">
    <location>
        <begin position="101"/>
        <end position="110"/>
    </location>
</feature>
<evidence type="ECO:0000256" key="4">
    <source>
        <dbReference type="ARBA" id="ARBA00022723"/>
    </source>
</evidence>
<feature type="domain" description="Fucolectin tachylectin-4 pentraxin-1" evidence="9">
    <location>
        <begin position="362"/>
        <end position="512"/>
    </location>
</feature>
<dbReference type="AlphaFoldDB" id="A0A9W7GDZ0"/>
<dbReference type="PANTHER" id="PTHR45713:SF6">
    <property type="entry name" value="F5_8 TYPE C DOMAIN-CONTAINING PROTEIN"/>
    <property type="match status" value="1"/>
</dbReference>
<evidence type="ECO:0000256" key="1">
    <source>
        <dbReference type="ARBA" id="ARBA00002219"/>
    </source>
</evidence>
<evidence type="ECO:0000256" key="6">
    <source>
        <dbReference type="ARBA" id="ARBA00022837"/>
    </source>
</evidence>
<dbReference type="SMART" id="SM00607">
    <property type="entry name" value="FTP"/>
    <property type="match status" value="1"/>
</dbReference>
<feature type="region of interest" description="Disordered" evidence="8">
    <location>
        <begin position="1"/>
        <end position="30"/>
    </location>
</feature>
<evidence type="ECO:0000259" key="9">
    <source>
        <dbReference type="SMART" id="SM00607"/>
    </source>
</evidence>
<organism evidence="10 11">
    <name type="scientific">Triparma columacea</name>
    <dbReference type="NCBI Taxonomy" id="722753"/>
    <lineage>
        <taxon>Eukaryota</taxon>
        <taxon>Sar</taxon>
        <taxon>Stramenopiles</taxon>
        <taxon>Ochrophyta</taxon>
        <taxon>Bolidophyceae</taxon>
        <taxon>Parmales</taxon>
        <taxon>Triparmaceae</taxon>
        <taxon>Triparma</taxon>
    </lineage>
</organism>
<dbReference type="Proteomes" id="UP001165065">
    <property type="component" value="Unassembled WGS sequence"/>
</dbReference>
<sequence>MRPSTAPSSTPRRKSQFSASTGKKKVRMQKSELDTLKAKYSTKFNEGNEQFIYGVRLEQSVSSDVVTVDRSLSPTSSIGLPRGRMSPSIDTEGSLGMTPIKKNRRPKSAHHTLAGPIPPIPTPSSPEVMTMTKTLLSRGGISGPTPTFGVASNTNDIVDLLDDQRVGLEKLKMRGGDSAAKKKFGRLIKEKNRMEARSMDMGDWEAHLPRYARHKISAPKVAPETYGEMVLRQLANGGGKMLSGDPCYLPAHDKVRCDLCNLYFSRESTTGVISMKSILELQKSKGVKHNSKKFEKASFLYSKSKLCKFCSQLFDNRSRMARKFGKIHKYIDLEAKGHSDTIKDDIMSKVVLQERDLENLKERNLAVVGRASQSSTVDGKLPTLAITGKPGAKPMDFCTRTHREFESWWEVELDNLYPIKAIIIYNRKDSGSVTRAYKAAPYWAFIANSPLETSRVSESKKHAVKAALINTNEEKVVWKMPPNTVGRVVRIQCEGIKSLQLAQVEVLKGGIDTTKEDGNDNKLEGEWDNKKNTGNKAVTEMGPMTTFAFDFIGSPSLSKSVPIKQPTLRPSTAPDPSSTFIRPQSRRVKAHKSLATSTEEVNKLFNATAASFQERVGYDNEIFGMINKYNELESEAIKRNFLHFAQVPDVPRRSRASAEFRAKLSMMVENAEISVEQTAAAVKALKQAGVSGPKKRKKEFFGFWEKDDQTDLSASVYQEDSAISNVSISTKSKHKDEPVAQLAASSAYQSLVESYCIEDLLGTLRDVEYAREALKMSPLRITFYEFLQVVECCRARNLQKLGTIFNVPAKMIRSNVAEGLSESGMPHYHRPHTSDGATGRRRQKKKDPPPLSLSQSLKYYKDPSATYISSPIPLRKPKIKFTGKGKLQKSEENYNALLERYGVKKTTMDPMQDYTALVRRLGADEPKLTGYEYIEEQDARRERMRQIHKETAVEPSIHPALNRKNCSLCLLTFPTDALVESATVKCLKEFSDKQGVTFEKFGLGVPDSSLLMQHRVPICAFCAQFFNPDAEGGLAVVKHRKRNMYEAFFDDCFPDTFSDPKIPEMDDKHIMMVKQKSMKFAQGKLASSAFAASEAMNNAAITRKKEEEAHMLRQESLVRLEQYNQSDESIYHEDGGSLSGSIGTGSLSSEDKKYAERPMRMTREMKGLDGEGEKRLIGSVRDPGGRKDASTGSSVYQFAVWREGQEFAAKLNPDLVNGHHLEQKSEDVSLTSSHHSLIRANKIHAKHQDDYEDHKDEVGHVGKDLW</sequence>
<protein>
    <recommendedName>
        <fullName evidence="9">Fucolectin tachylectin-4 pentraxin-1 domain-containing protein</fullName>
    </recommendedName>
</protein>
<keyword evidence="11" id="KW-1185">Reference proteome</keyword>
<keyword evidence="4" id="KW-0479">Metal-binding</keyword>